<sequence length="46" mass="5257">RLLSTSSSRHNLELTSLDIPRSTERLEPTAFLFPTSLFNAEIDYNC</sequence>
<accession>A0A8S3KD73</accession>
<feature type="non-terminal residue" evidence="1">
    <location>
        <position position="1"/>
    </location>
</feature>
<comment type="caution">
    <text evidence="1">The sequence shown here is derived from an EMBL/GenBank/DDBJ whole genome shotgun (WGS) entry which is preliminary data.</text>
</comment>
<dbReference type="AlphaFoldDB" id="A0A8S3KD73"/>
<evidence type="ECO:0000313" key="2">
    <source>
        <dbReference type="Proteomes" id="UP000681720"/>
    </source>
</evidence>
<name>A0A8S3KD73_9BILA</name>
<proteinExistence type="predicted"/>
<evidence type="ECO:0000313" key="1">
    <source>
        <dbReference type="EMBL" id="CAF5227810.1"/>
    </source>
</evidence>
<reference evidence="1" key="1">
    <citation type="submission" date="2021-02" db="EMBL/GenBank/DDBJ databases">
        <authorList>
            <person name="Nowell W R."/>
        </authorList>
    </citation>
    <scope>NUCLEOTIDE SEQUENCE</scope>
</reference>
<dbReference type="EMBL" id="CAJOBJ010382170">
    <property type="protein sequence ID" value="CAF5227810.1"/>
    <property type="molecule type" value="Genomic_DNA"/>
</dbReference>
<protein>
    <submittedName>
        <fullName evidence="1">Uncharacterized protein</fullName>
    </submittedName>
</protein>
<dbReference type="Proteomes" id="UP000681720">
    <property type="component" value="Unassembled WGS sequence"/>
</dbReference>
<gene>
    <name evidence="1" type="ORF">GIL414_LOCUS87832</name>
</gene>
<organism evidence="1 2">
    <name type="scientific">Rotaria magnacalcarata</name>
    <dbReference type="NCBI Taxonomy" id="392030"/>
    <lineage>
        <taxon>Eukaryota</taxon>
        <taxon>Metazoa</taxon>
        <taxon>Spiralia</taxon>
        <taxon>Gnathifera</taxon>
        <taxon>Rotifera</taxon>
        <taxon>Eurotatoria</taxon>
        <taxon>Bdelloidea</taxon>
        <taxon>Philodinida</taxon>
        <taxon>Philodinidae</taxon>
        <taxon>Rotaria</taxon>
    </lineage>
</organism>